<sequence length="105" mass="11661">MAKIGNFKMVSGELRGQIVTLALQAKSVRIVAEENTSGNAPTHRVLIGEVEIGAAWKKHTQDDRPYLSVKLDDPSFTAAIFAQLFEAEDGSHDLVWNRPSRRNDQ</sequence>
<dbReference type="InterPro" id="IPR007948">
    <property type="entry name" value="DUF736"/>
</dbReference>
<dbReference type="AlphaFoldDB" id="A0A7X9ZTI9"/>
<dbReference type="Proteomes" id="UP000519023">
    <property type="component" value="Unassembled WGS sequence"/>
</dbReference>
<accession>A0A7X9ZTI9</accession>
<evidence type="ECO:0000313" key="1">
    <source>
        <dbReference type="EMBL" id="NML12053.1"/>
    </source>
</evidence>
<dbReference type="EMBL" id="JABBFV010000016">
    <property type="protein sequence ID" value="NML12053.1"/>
    <property type="molecule type" value="Genomic_DNA"/>
</dbReference>
<dbReference type="RefSeq" id="WP_169574473.1">
    <property type="nucleotide sequence ID" value="NZ_JABBFV010000016.1"/>
</dbReference>
<keyword evidence="2" id="KW-1185">Reference proteome</keyword>
<evidence type="ECO:0000313" key="2">
    <source>
        <dbReference type="Proteomes" id="UP000519023"/>
    </source>
</evidence>
<comment type="caution">
    <text evidence="1">The sequence shown here is derived from an EMBL/GenBank/DDBJ whole genome shotgun (WGS) entry which is preliminary data.</text>
</comment>
<name>A0A7X9ZTI9_9SPHN</name>
<reference evidence="1 2" key="1">
    <citation type="submission" date="2020-04" db="EMBL/GenBank/DDBJ databases">
        <title>Sphingobium sp. AR-3-1 isolated from Arctic soil.</title>
        <authorList>
            <person name="Dahal R.H."/>
            <person name="Chaudhary D.K."/>
        </authorList>
    </citation>
    <scope>NUCLEOTIDE SEQUENCE [LARGE SCALE GENOMIC DNA]</scope>
    <source>
        <strain evidence="1 2">AR-3-1</strain>
    </source>
</reference>
<gene>
    <name evidence="1" type="ORF">HHL08_18210</name>
</gene>
<proteinExistence type="predicted"/>
<protein>
    <submittedName>
        <fullName evidence="1">DUF736 domain-containing protein</fullName>
    </submittedName>
</protein>
<dbReference type="Pfam" id="PF05284">
    <property type="entry name" value="DUF736"/>
    <property type="match status" value="1"/>
</dbReference>
<organism evidence="1 2">
    <name type="scientific">Sphingobium psychrophilum</name>
    <dbReference type="NCBI Taxonomy" id="2728834"/>
    <lineage>
        <taxon>Bacteria</taxon>
        <taxon>Pseudomonadati</taxon>
        <taxon>Pseudomonadota</taxon>
        <taxon>Alphaproteobacteria</taxon>
        <taxon>Sphingomonadales</taxon>
        <taxon>Sphingomonadaceae</taxon>
        <taxon>Sphingobium</taxon>
    </lineage>
</organism>